<proteinExistence type="predicted"/>
<name>K9HR70_9PROT</name>
<dbReference type="CDD" id="cd03801">
    <property type="entry name" value="GT4_PimA-like"/>
    <property type="match status" value="1"/>
</dbReference>
<dbReference type="AlphaFoldDB" id="K9HR70"/>
<dbReference type="eggNOG" id="COG0438">
    <property type="taxonomic scope" value="Bacteria"/>
</dbReference>
<keyword evidence="2" id="KW-1185">Reference proteome</keyword>
<keyword evidence="1" id="KW-0808">Transferase</keyword>
<dbReference type="GO" id="GO:0016757">
    <property type="term" value="F:glycosyltransferase activity"/>
    <property type="evidence" value="ECO:0007669"/>
    <property type="project" value="TreeGrafter"/>
</dbReference>
<dbReference type="PATRIC" id="fig|1238182.3.peg.144"/>
<dbReference type="OrthoDB" id="9807209at2"/>
<dbReference type="NCBIfam" id="TIGR03087">
    <property type="entry name" value="stp1"/>
    <property type="match status" value="1"/>
</dbReference>
<dbReference type="InterPro" id="IPR017521">
    <property type="entry name" value="Sugar_tfrase_PEP-CTERM_Stp1"/>
</dbReference>
<comment type="caution">
    <text evidence="1">The sequence shown here is derived from an EMBL/GenBank/DDBJ whole genome shotgun (WGS) entry which is preliminary data.</text>
</comment>
<evidence type="ECO:0000313" key="2">
    <source>
        <dbReference type="Proteomes" id="UP000009881"/>
    </source>
</evidence>
<evidence type="ECO:0000313" key="1">
    <source>
        <dbReference type="EMBL" id="EKV32768.1"/>
    </source>
</evidence>
<dbReference type="Pfam" id="PF13692">
    <property type="entry name" value="Glyco_trans_1_4"/>
    <property type="match status" value="1"/>
</dbReference>
<reference evidence="1 2" key="1">
    <citation type="journal article" date="2013" name="Genome Announc.">
        <title>Draft Genome Sequence of an Alphaproteobacterium, Caenispirillum salinarum AK4(T), Isolated from a Solar Saltern.</title>
        <authorList>
            <person name="Khatri I."/>
            <person name="Singh A."/>
            <person name="Korpole S."/>
            <person name="Pinnaka A.K."/>
            <person name="Subramanian S."/>
        </authorList>
    </citation>
    <scope>NUCLEOTIDE SEQUENCE [LARGE SCALE GENOMIC DNA]</scope>
    <source>
        <strain evidence="1 2">AK4</strain>
    </source>
</reference>
<protein>
    <submittedName>
        <fullName evidence="1">Glycosyltransferase</fullName>
    </submittedName>
</protein>
<accession>K9HR70</accession>
<dbReference type="EMBL" id="ANHY01000002">
    <property type="protein sequence ID" value="EKV32768.1"/>
    <property type="molecule type" value="Genomic_DNA"/>
</dbReference>
<sequence length="413" mass="44818">MADVLFLTQRIPYPPDKGEKIRSFHLMKRLLRHHRVHLGCLLDDPSDLRHLDTLSDMVADLHVAVIDRRRARLRSLSALASGGGLSVAYFRHRALRHWVNDVLTRVQPAAAVVFSSNMAPYVLDRPPGAPRPPRLIADVVDVDSEKFAHYAREAAGPMRWIYRREAAKVAGLERRLGDEADVVTLVSEPEADVYRHICPDARARVLGIPNGVDLATFTPDDPAPSPYGDGGPVAVMVGHMDYPPNIDAAMWFAREILPLARRRVPDLRFAVVGANPAREVRALAESPGVMVTGRVPEVVPYVNHADVCVAPLRIARGIQNKVLEAMAVGRPVVTTTAALTGIAATPDRDVLVADTAGAFAEAVETALAPARAAALGRAARRFVEAHHAWDTVFAPFDVLIDGDGTAEARGAAE</sequence>
<dbReference type="SUPFAM" id="SSF53756">
    <property type="entry name" value="UDP-Glycosyltransferase/glycogen phosphorylase"/>
    <property type="match status" value="1"/>
</dbReference>
<organism evidence="1 2">
    <name type="scientific">Caenispirillum salinarum AK4</name>
    <dbReference type="NCBI Taxonomy" id="1238182"/>
    <lineage>
        <taxon>Bacteria</taxon>
        <taxon>Pseudomonadati</taxon>
        <taxon>Pseudomonadota</taxon>
        <taxon>Alphaproteobacteria</taxon>
        <taxon>Rhodospirillales</taxon>
        <taxon>Novispirillaceae</taxon>
        <taxon>Caenispirillum</taxon>
    </lineage>
</organism>
<dbReference type="RefSeq" id="WP_009538595.1">
    <property type="nucleotide sequence ID" value="NZ_ANHY01000002.1"/>
</dbReference>
<dbReference type="Gene3D" id="3.40.50.2000">
    <property type="entry name" value="Glycogen Phosphorylase B"/>
    <property type="match status" value="2"/>
</dbReference>
<dbReference type="PANTHER" id="PTHR12526">
    <property type="entry name" value="GLYCOSYLTRANSFERASE"/>
    <property type="match status" value="1"/>
</dbReference>
<dbReference type="PANTHER" id="PTHR12526:SF600">
    <property type="entry name" value="GLYCOSYL TRANSFERASE GROUP 1"/>
    <property type="match status" value="1"/>
</dbReference>
<dbReference type="Proteomes" id="UP000009881">
    <property type="component" value="Unassembled WGS sequence"/>
</dbReference>
<dbReference type="STRING" id="1238182.C882_1606"/>
<gene>
    <name evidence="1" type="ORF">C882_1606</name>
</gene>